<feature type="binding site" evidence="8">
    <location>
        <position position="267"/>
    </location>
    <ligand>
        <name>Zn(2+)</name>
        <dbReference type="ChEBI" id="CHEBI:29105"/>
        <label>2</label>
        <note>catalytic</note>
    </ligand>
</feature>
<keyword evidence="2 8" id="KW-0819">tRNA processing</keyword>
<keyword evidence="7 8" id="KW-0862">Zinc</keyword>
<keyword evidence="5 8" id="KW-0255">Endonuclease</keyword>
<dbReference type="SUPFAM" id="SSF56281">
    <property type="entry name" value="Metallo-hydrolase/oxidoreductase"/>
    <property type="match status" value="1"/>
</dbReference>
<dbReference type="PANTHER" id="PTHR46018:SF2">
    <property type="entry name" value="ZINC PHOSPHODIESTERASE ELAC PROTEIN 1"/>
    <property type="match status" value="1"/>
</dbReference>
<dbReference type="Pfam" id="PF23023">
    <property type="entry name" value="Anti-Pycsar_Apyc1"/>
    <property type="match status" value="1"/>
</dbReference>
<dbReference type="RefSeq" id="WP_371839727.1">
    <property type="nucleotide sequence ID" value="NZ_JBGMEK010000033.1"/>
</dbReference>
<sequence length="315" mass="34841">MELLFLGTSSGTPTKDRNVTAIALIESQRKNWYLIDCGEGTQHQILRTSLSLNSLGAIFITHIHGDHCYGLPGLLASAGMQGRTAPLTLVAPKAIRDWLSSTQALIKLYLPFELNFISSEELPILDLGQFTISLAKLSHRAPSYAYSFTERKVEASLNIEKLRVSGIPQGPLWGKLRAGINIIHQGQEYPFAEFLLYEQKPRKIVICGDNDSPELLKDFCIDSNILVHESTYTEDMAEKAAKAGHSYAKQVASFAERASVPILILTHFSPRYQLGTGTTPSIDDVHCEAQSVYSGNLQLASDFKRFQLDKSGNLK</sequence>
<feature type="active site" description="Proton acceptor" evidence="8">
    <location>
        <position position="66"/>
    </location>
</feature>
<dbReference type="EMBL" id="JBGMEK010000033">
    <property type="protein sequence ID" value="MFA0812102.1"/>
    <property type="molecule type" value="Genomic_DNA"/>
</dbReference>
<comment type="catalytic activity">
    <reaction evidence="8">
        <text>Endonucleolytic cleavage of RNA, removing extra 3' nucleotides from tRNA precursor, generating 3' termini of tRNAs. A 3'-hydroxy group is left at the tRNA terminus and a 5'-phosphoryl group is left at the trailer molecule.</text>
        <dbReference type="EC" id="3.1.26.11"/>
    </reaction>
</comment>
<evidence type="ECO:0000256" key="6">
    <source>
        <dbReference type="ARBA" id="ARBA00022801"/>
    </source>
</evidence>
<feature type="binding site" evidence="8">
    <location>
        <position position="66"/>
    </location>
    <ligand>
        <name>Zn(2+)</name>
        <dbReference type="ChEBI" id="CHEBI:29105"/>
        <label>2</label>
        <note>catalytic</note>
    </ligand>
</feature>
<feature type="binding site" evidence="8">
    <location>
        <position position="64"/>
    </location>
    <ligand>
        <name>Zn(2+)</name>
        <dbReference type="ChEBI" id="CHEBI:29105"/>
        <label>1</label>
        <note>catalytic</note>
    </ligand>
</feature>
<keyword evidence="4 8" id="KW-0479">Metal-binding</keyword>
<evidence type="ECO:0000256" key="5">
    <source>
        <dbReference type="ARBA" id="ARBA00022759"/>
    </source>
</evidence>
<evidence type="ECO:0000313" key="9">
    <source>
        <dbReference type="EMBL" id="MFA0812102.1"/>
    </source>
</evidence>
<protein>
    <recommendedName>
        <fullName evidence="8">Ribonuclease Z</fullName>
        <shortName evidence="8">RNase Z</shortName>
        <ecNumber evidence="8">3.1.26.11</ecNumber>
    </recommendedName>
    <alternativeName>
        <fullName evidence="8">tRNA 3 endonuclease</fullName>
    </alternativeName>
    <alternativeName>
        <fullName evidence="8">tRNase Z</fullName>
    </alternativeName>
</protein>
<accession>A0ABV4P269</accession>
<comment type="subunit">
    <text evidence="1 8">Homodimer.</text>
</comment>
<evidence type="ECO:0000256" key="3">
    <source>
        <dbReference type="ARBA" id="ARBA00022722"/>
    </source>
</evidence>
<dbReference type="NCBIfam" id="NF000801">
    <property type="entry name" value="PRK00055.1-3"/>
    <property type="match status" value="1"/>
</dbReference>
<comment type="similarity">
    <text evidence="8">Belongs to the RNase Z family.</text>
</comment>
<keyword evidence="3 8" id="KW-0540">Nuclease</keyword>
<evidence type="ECO:0000256" key="2">
    <source>
        <dbReference type="ARBA" id="ARBA00022694"/>
    </source>
</evidence>
<evidence type="ECO:0000256" key="1">
    <source>
        <dbReference type="ARBA" id="ARBA00011738"/>
    </source>
</evidence>
<feature type="binding site" evidence="8">
    <location>
        <position position="67"/>
    </location>
    <ligand>
        <name>Zn(2+)</name>
        <dbReference type="ChEBI" id="CHEBI:29105"/>
        <label>2</label>
        <note>catalytic</note>
    </ligand>
</feature>
<dbReference type="GO" id="GO:0042781">
    <property type="term" value="F:3'-tRNA processing endoribonuclease activity"/>
    <property type="evidence" value="ECO:0007669"/>
    <property type="project" value="UniProtKB-EC"/>
</dbReference>
<evidence type="ECO:0000256" key="4">
    <source>
        <dbReference type="ARBA" id="ARBA00022723"/>
    </source>
</evidence>
<reference evidence="9 10" key="1">
    <citation type="submission" date="2024-08" db="EMBL/GenBank/DDBJ databases">
        <authorList>
            <person name="Ishaq N."/>
        </authorList>
    </citation>
    <scope>NUCLEOTIDE SEQUENCE [LARGE SCALE GENOMIC DNA]</scope>
    <source>
        <strain evidence="9 10">DSM 18651</strain>
    </source>
</reference>
<comment type="caution">
    <text evidence="9">The sequence shown here is derived from an EMBL/GenBank/DDBJ whole genome shotgun (WGS) entry which is preliminary data.</text>
</comment>
<feature type="binding site" evidence="8">
    <location>
        <position position="209"/>
    </location>
    <ligand>
        <name>Zn(2+)</name>
        <dbReference type="ChEBI" id="CHEBI:29105"/>
        <label>2</label>
        <note>catalytic</note>
    </ligand>
</feature>
<dbReference type="Gene3D" id="3.60.15.10">
    <property type="entry name" value="Ribonuclease Z/Hydroxyacylglutathione hydrolase-like"/>
    <property type="match status" value="1"/>
</dbReference>
<evidence type="ECO:0000256" key="8">
    <source>
        <dbReference type="HAMAP-Rule" id="MF_01818"/>
    </source>
</evidence>
<keyword evidence="10" id="KW-1185">Reference proteome</keyword>
<evidence type="ECO:0000313" key="10">
    <source>
        <dbReference type="Proteomes" id="UP001569428"/>
    </source>
</evidence>
<dbReference type="InterPro" id="IPR036866">
    <property type="entry name" value="RibonucZ/Hydroxyglut_hydro"/>
</dbReference>
<dbReference type="EC" id="3.1.26.11" evidence="8"/>
<gene>
    <name evidence="8" type="primary">rnz</name>
    <name evidence="9" type="ORF">ACCI49_14395</name>
</gene>
<comment type="cofactor">
    <cofactor evidence="8">
        <name>Zn(2+)</name>
        <dbReference type="ChEBI" id="CHEBI:29105"/>
    </cofactor>
    <text evidence="8">Binds 2 Zn(2+) ions.</text>
</comment>
<dbReference type="HAMAP" id="MF_01818">
    <property type="entry name" value="RNase_Z_BN"/>
    <property type="match status" value="1"/>
</dbReference>
<evidence type="ECO:0000256" key="7">
    <source>
        <dbReference type="ARBA" id="ARBA00022833"/>
    </source>
</evidence>
<dbReference type="PANTHER" id="PTHR46018">
    <property type="entry name" value="ZINC PHOSPHODIESTERASE ELAC PROTEIN 1"/>
    <property type="match status" value="1"/>
</dbReference>
<dbReference type="InterPro" id="IPR013471">
    <property type="entry name" value="RNase_Z/BN"/>
</dbReference>
<dbReference type="CDD" id="cd07717">
    <property type="entry name" value="RNaseZ_ZiPD-like_MBL-fold"/>
    <property type="match status" value="1"/>
</dbReference>
<feature type="binding site" evidence="8">
    <location>
        <position position="139"/>
    </location>
    <ligand>
        <name>Zn(2+)</name>
        <dbReference type="ChEBI" id="CHEBI:29105"/>
        <label>1</label>
        <note>catalytic</note>
    </ligand>
</feature>
<feature type="binding site" evidence="8">
    <location>
        <position position="62"/>
    </location>
    <ligand>
        <name>Zn(2+)</name>
        <dbReference type="ChEBI" id="CHEBI:29105"/>
        <label>1</label>
        <note>catalytic</note>
    </ligand>
</feature>
<dbReference type="Proteomes" id="UP001569428">
    <property type="component" value="Unassembled WGS sequence"/>
</dbReference>
<comment type="function">
    <text evidence="8">Zinc phosphodiesterase, which displays some tRNA 3'-processing endonuclease activity. Probably involved in tRNA maturation, by removing a 3'-trailer from precursor tRNA.</text>
</comment>
<proteinExistence type="inferred from homology"/>
<organism evidence="9 10">
    <name type="scientific">Microbulbifer epialgicus</name>
    <dbReference type="NCBI Taxonomy" id="393907"/>
    <lineage>
        <taxon>Bacteria</taxon>
        <taxon>Pseudomonadati</taxon>
        <taxon>Pseudomonadota</taxon>
        <taxon>Gammaproteobacteria</taxon>
        <taxon>Cellvibrionales</taxon>
        <taxon>Microbulbiferaceae</taxon>
        <taxon>Microbulbifer</taxon>
    </lineage>
</organism>
<keyword evidence="6 8" id="KW-0378">Hydrolase</keyword>
<feature type="binding site" evidence="8">
    <location>
        <position position="209"/>
    </location>
    <ligand>
        <name>Zn(2+)</name>
        <dbReference type="ChEBI" id="CHEBI:29105"/>
        <label>1</label>
        <note>catalytic</note>
    </ligand>
</feature>
<name>A0ABV4P269_9GAMM</name>